<dbReference type="InterPro" id="IPR000836">
    <property type="entry name" value="PRTase_dom"/>
</dbReference>
<dbReference type="RefSeq" id="WP_149353621.1">
    <property type="nucleotide sequence ID" value="NZ_VTRV01000170.1"/>
</dbReference>
<dbReference type="OrthoDB" id="9793412at2"/>
<dbReference type="CDD" id="cd06223">
    <property type="entry name" value="PRTases_typeI"/>
    <property type="match status" value="1"/>
</dbReference>
<proteinExistence type="inferred from homology"/>
<feature type="non-terminal residue" evidence="3">
    <location>
        <position position="1"/>
    </location>
</feature>
<evidence type="ECO:0000313" key="4">
    <source>
        <dbReference type="Proteomes" id="UP000323164"/>
    </source>
</evidence>
<dbReference type="Proteomes" id="UP000323164">
    <property type="component" value="Unassembled WGS sequence"/>
</dbReference>
<dbReference type="Gene3D" id="3.40.50.2020">
    <property type="match status" value="1"/>
</dbReference>
<feature type="domain" description="Phosphoribosyltransferase" evidence="2">
    <location>
        <begin position="20"/>
        <end position="55"/>
    </location>
</feature>
<dbReference type="SUPFAM" id="SSF53271">
    <property type="entry name" value="PRTase-like"/>
    <property type="match status" value="1"/>
</dbReference>
<sequence length="58" mass="6281">RRRNLKDAFIARPKLPLPAHVALVDDVMTTGATLHAAAVALRRAGVERVDAWVAARVP</sequence>
<evidence type="ECO:0000256" key="1">
    <source>
        <dbReference type="ARBA" id="ARBA00008007"/>
    </source>
</evidence>
<keyword evidence="4" id="KW-1185">Reference proteome</keyword>
<dbReference type="InterPro" id="IPR051910">
    <property type="entry name" value="ComF/GntX_DNA_util-trans"/>
</dbReference>
<organism evidence="3 4">
    <name type="scientific">Cognatilysobacter lacus</name>
    <dbReference type="NCBI Taxonomy" id="1643323"/>
    <lineage>
        <taxon>Bacteria</taxon>
        <taxon>Pseudomonadati</taxon>
        <taxon>Pseudomonadota</taxon>
        <taxon>Gammaproteobacteria</taxon>
        <taxon>Lysobacterales</taxon>
        <taxon>Lysobacteraceae</taxon>
        <taxon>Cognatilysobacter</taxon>
    </lineage>
</organism>
<dbReference type="PANTHER" id="PTHR47505:SF1">
    <property type="entry name" value="DNA UTILIZATION PROTEIN YHGH"/>
    <property type="match status" value="1"/>
</dbReference>
<comment type="similarity">
    <text evidence="1">Belongs to the ComF/GntX family.</text>
</comment>
<gene>
    <name evidence="3" type="ORF">FW784_12250</name>
</gene>
<dbReference type="PANTHER" id="PTHR47505">
    <property type="entry name" value="DNA UTILIZATION PROTEIN YHGH"/>
    <property type="match status" value="1"/>
</dbReference>
<comment type="caution">
    <text evidence="3">The sequence shown here is derived from an EMBL/GenBank/DDBJ whole genome shotgun (WGS) entry which is preliminary data.</text>
</comment>
<evidence type="ECO:0000259" key="2">
    <source>
        <dbReference type="Pfam" id="PF00156"/>
    </source>
</evidence>
<dbReference type="InterPro" id="IPR029057">
    <property type="entry name" value="PRTase-like"/>
</dbReference>
<name>A0A5D8YSZ0_9GAMM</name>
<evidence type="ECO:0000313" key="3">
    <source>
        <dbReference type="EMBL" id="TZF85416.1"/>
    </source>
</evidence>
<dbReference type="Pfam" id="PF00156">
    <property type="entry name" value="Pribosyltran"/>
    <property type="match status" value="1"/>
</dbReference>
<reference evidence="3 4" key="1">
    <citation type="submission" date="2019-08" db="EMBL/GenBank/DDBJ databases">
        <title>Draft genome sequence of Lysobacter sp. UKS-15.</title>
        <authorList>
            <person name="Im W.-T."/>
        </authorList>
    </citation>
    <scope>NUCLEOTIDE SEQUENCE [LARGE SCALE GENOMIC DNA]</scope>
    <source>
        <strain evidence="3 4">UKS-15</strain>
    </source>
</reference>
<dbReference type="EMBL" id="VTRV01000170">
    <property type="protein sequence ID" value="TZF85416.1"/>
    <property type="molecule type" value="Genomic_DNA"/>
</dbReference>
<accession>A0A5D8YSZ0</accession>
<dbReference type="AlphaFoldDB" id="A0A5D8YSZ0"/>
<protein>
    <submittedName>
        <fullName evidence="3">ComF family protein</fullName>
    </submittedName>
</protein>